<evidence type="ECO:0000256" key="1">
    <source>
        <dbReference type="SAM" id="MobiDB-lite"/>
    </source>
</evidence>
<keyword evidence="3" id="KW-1185">Reference proteome</keyword>
<organism evidence="3 4">
    <name type="scientific">Setaria digitata</name>
    <dbReference type="NCBI Taxonomy" id="48799"/>
    <lineage>
        <taxon>Eukaryota</taxon>
        <taxon>Metazoa</taxon>
        <taxon>Ecdysozoa</taxon>
        <taxon>Nematoda</taxon>
        <taxon>Chromadorea</taxon>
        <taxon>Rhabditida</taxon>
        <taxon>Spirurina</taxon>
        <taxon>Spiruromorpha</taxon>
        <taxon>Filarioidea</taxon>
        <taxon>Setariidae</taxon>
        <taxon>Setaria</taxon>
    </lineage>
</organism>
<reference evidence="4" key="1">
    <citation type="submission" date="2022-11" db="UniProtKB">
        <authorList>
            <consortium name="WormBaseParasite"/>
        </authorList>
    </citation>
    <scope>IDENTIFICATION</scope>
</reference>
<protein>
    <submittedName>
        <fullName evidence="4">Uncharacterized protein</fullName>
    </submittedName>
</protein>
<evidence type="ECO:0000256" key="2">
    <source>
        <dbReference type="SAM" id="Phobius"/>
    </source>
</evidence>
<evidence type="ECO:0000313" key="4">
    <source>
        <dbReference type="WBParaSite" id="sdigi.contig52.g3040.t1"/>
    </source>
</evidence>
<dbReference type="AlphaFoldDB" id="A0A915PX00"/>
<evidence type="ECO:0000313" key="3">
    <source>
        <dbReference type="Proteomes" id="UP000887581"/>
    </source>
</evidence>
<keyword evidence="2" id="KW-0472">Membrane</keyword>
<keyword evidence="2" id="KW-1133">Transmembrane helix</keyword>
<accession>A0A915PX00</accession>
<dbReference type="Proteomes" id="UP000887581">
    <property type="component" value="Unplaced"/>
</dbReference>
<name>A0A915PX00_9BILA</name>
<feature type="compositionally biased region" description="Polar residues" evidence="1">
    <location>
        <begin position="263"/>
        <end position="289"/>
    </location>
</feature>
<dbReference type="WBParaSite" id="sdigi.contig52.g3040.t1">
    <property type="protein sequence ID" value="sdigi.contig52.g3040.t1"/>
    <property type="gene ID" value="sdigi.contig52.g3040"/>
</dbReference>
<keyword evidence="2" id="KW-0812">Transmembrane</keyword>
<feature type="transmembrane region" description="Helical" evidence="2">
    <location>
        <begin position="119"/>
        <end position="142"/>
    </location>
</feature>
<sequence length="316" mass="35862">MEFTTLRKKATNYGNSMHCGRLEVKNFAPKRWYLRAMLPSESSLKLKTHGTKIKGIIKGSKINKTNTKIVSLDWIQDYNSNYTWNATESNAKDANFTVLPPANLSEKSEDNLILGYFKWYVLIILAVFTVLLLVITIIACYYDCENRRSTSSGGKYDSRRSEILMEAIRKEKQHKDVQTTKIQEDITEESSVHSRTLRKRKMLIAARRSASTKSYTSSEFGSGIGTRRRRRQLVRTKPIKMPVATKSAEICDELKQMPEMKSNGASGSFTGETSTIQMVSLKSDSSNSRNVKESITGHNDDNDNDDDDNNDVKEKI</sequence>
<proteinExistence type="predicted"/>
<feature type="region of interest" description="Disordered" evidence="1">
    <location>
        <begin position="259"/>
        <end position="316"/>
    </location>
</feature>